<name>A0AAN7W1J8_9SACH</name>
<accession>A0AAN7W1J8</accession>
<dbReference type="GO" id="GO:0016020">
    <property type="term" value="C:membrane"/>
    <property type="evidence" value="ECO:0007669"/>
    <property type="project" value="TreeGrafter"/>
</dbReference>
<organism evidence="4 5">
    <name type="scientific">Arxiozyma heterogenica</name>
    <dbReference type="NCBI Taxonomy" id="278026"/>
    <lineage>
        <taxon>Eukaryota</taxon>
        <taxon>Fungi</taxon>
        <taxon>Dikarya</taxon>
        <taxon>Ascomycota</taxon>
        <taxon>Saccharomycotina</taxon>
        <taxon>Saccharomycetes</taxon>
        <taxon>Saccharomycetales</taxon>
        <taxon>Saccharomycetaceae</taxon>
        <taxon>Arxiozyma</taxon>
    </lineage>
</organism>
<dbReference type="PANTHER" id="PTHR30546:SF23">
    <property type="entry name" value="FLAVOPROTEIN-LIKE PROTEIN YCP4-RELATED"/>
    <property type="match status" value="1"/>
</dbReference>
<feature type="compositionally biased region" description="Basic and acidic residues" evidence="2">
    <location>
        <begin position="205"/>
        <end position="225"/>
    </location>
</feature>
<dbReference type="Gene3D" id="3.40.50.360">
    <property type="match status" value="1"/>
</dbReference>
<dbReference type="FunFam" id="3.40.50.360:FF:000001">
    <property type="entry name" value="NAD(P)H dehydrogenase (Quinone) FQR1-like"/>
    <property type="match status" value="1"/>
</dbReference>
<gene>
    <name evidence="4" type="ORF">RI543_003234</name>
</gene>
<feature type="compositionally biased region" description="Basic and acidic residues" evidence="2">
    <location>
        <begin position="235"/>
        <end position="248"/>
    </location>
</feature>
<protein>
    <recommendedName>
        <fullName evidence="3">Flavodoxin-like domain-containing protein</fullName>
    </recommendedName>
</protein>
<feature type="region of interest" description="Disordered" evidence="2">
    <location>
        <begin position="205"/>
        <end position="256"/>
    </location>
</feature>
<dbReference type="InterPro" id="IPR008254">
    <property type="entry name" value="Flavodoxin/NO_synth"/>
</dbReference>
<dbReference type="AlphaFoldDB" id="A0AAN7W1J8"/>
<evidence type="ECO:0000256" key="1">
    <source>
        <dbReference type="ARBA" id="ARBA00006961"/>
    </source>
</evidence>
<dbReference type="InterPro" id="IPR029039">
    <property type="entry name" value="Flavoprotein-like_sf"/>
</dbReference>
<dbReference type="InterPro" id="IPR010089">
    <property type="entry name" value="Flavoprotein_WrbA-like"/>
</dbReference>
<evidence type="ECO:0000313" key="4">
    <source>
        <dbReference type="EMBL" id="KAK5779344.1"/>
    </source>
</evidence>
<dbReference type="NCBIfam" id="NF002999">
    <property type="entry name" value="PRK03767.1"/>
    <property type="match status" value="1"/>
</dbReference>
<keyword evidence="5" id="KW-1185">Reference proteome</keyword>
<reference evidence="5" key="1">
    <citation type="submission" date="2023-07" db="EMBL/GenBank/DDBJ databases">
        <title>A draft genome of Kazachstania heterogenica Y-27499.</title>
        <authorList>
            <person name="Donic C."/>
            <person name="Kralova J.S."/>
            <person name="Fidel L."/>
            <person name="Ben-Dor S."/>
            <person name="Jung S."/>
        </authorList>
    </citation>
    <scope>NUCLEOTIDE SEQUENCE [LARGE SCALE GENOMIC DNA]</scope>
    <source>
        <strain evidence="5">Y27499</strain>
    </source>
</reference>
<proteinExistence type="inferred from homology"/>
<dbReference type="PROSITE" id="PS50902">
    <property type="entry name" value="FLAVODOXIN_LIKE"/>
    <property type="match status" value="1"/>
</dbReference>
<dbReference type="GO" id="GO:0160020">
    <property type="term" value="P:positive regulation of ferroptosis"/>
    <property type="evidence" value="ECO:0007669"/>
    <property type="project" value="UniProtKB-ARBA"/>
</dbReference>
<sequence>MAKVAIITYSTYGHIDILAKSIQKGVEEADGKADIYRVPETLSDDVLEQMNAPPKPTDIPIASEDILVQYDAFLFGVPTRFGTLPAQWSAFWDKTGKLWAQGELDGKVAGLFFSTSAPGGGQESTVKNCLSYLAHHGIIYVPLGYRDCFAEMANIEEVHGGSPWGAGTLAGADGSRTASDLEKRIAEVQGKTFYQTALKFYPSIEDDKKKEEKQDAKQPAKDLKRTTKPATAKPSETKPAEEKKEEKGLLSCCSIM</sequence>
<feature type="domain" description="Flavodoxin-like" evidence="3">
    <location>
        <begin position="4"/>
        <end position="193"/>
    </location>
</feature>
<comment type="similarity">
    <text evidence="1">Belongs to the WrbA family.</text>
</comment>
<dbReference type="SUPFAM" id="SSF52218">
    <property type="entry name" value="Flavoproteins"/>
    <property type="match status" value="1"/>
</dbReference>
<evidence type="ECO:0000256" key="2">
    <source>
        <dbReference type="SAM" id="MobiDB-lite"/>
    </source>
</evidence>
<dbReference type="GO" id="GO:0003955">
    <property type="term" value="F:NAD(P)H dehydrogenase (quinone) activity"/>
    <property type="evidence" value="ECO:0007669"/>
    <property type="project" value="InterPro"/>
</dbReference>
<dbReference type="GO" id="GO:0032126">
    <property type="term" value="C:eisosome"/>
    <property type="evidence" value="ECO:0007669"/>
    <property type="project" value="UniProtKB-ARBA"/>
</dbReference>
<dbReference type="GO" id="GO:0010181">
    <property type="term" value="F:FMN binding"/>
    <property type="evidence" value="ECO:0007669"/>
    <property type="project" value="InterPro"/>
</dbReference>
<dbReference type="Pfam" id="PF00258">
    <property type="entry name" value="Flavodoxin_1"/>
    <property type="match status" value="1"/>
</dbReference>
<dbReference type="EMBL" id="JAWIZZ010000047">
    <property type="protein sequence ID" value="KAK5779344.1"/>
    <property type="molecule type" value="Genomic_DNA"/>
</dbReference>
<dbReference type="NCBIfam" id="TIGR01755">
    <property type="entry name" value="flav_wrbA"/>
    <property type="match status" value="1"/>
</dbReference>
<comment type="caution">
    <text evidence="4">The sequence shown here is derived from an EMBL/GenBank/DDBJ whole genome shotgun (WGS) entry which is preliminary data.</text>
</comment>
<evidence type="ECO:0000259" key="3">
    <source>
        <dbReference type="PROSITE" id="PS50902"/>
    </source>
</evidence>
<evidence type="ECO:0000313" key="5">
    <source>
        <dbReference type="Proteomes" id="UP001306508"/>
    </source>
</evidence>
<dbReference type="Proteomes" id="UP001306508">
    <property type="component" value="Unassembled WGS sequence"/>
</dbReference>
<dbReference type="PANTHER" id="PTHR30546">
    <property type="entry name" value="FLAVODOXIN-RELATED PROTEIN WRBA-RELATED"/>
    <property type="match status" value="1"/>
</dbReference>